<keyword evidence="1" id="KW-0472">Membrane</keyword>
<proteinExistence type="predicted"/>
<accession>A0A0B5FUL4</accession>
<sequence length="63" mass="6864">MGLFILALAVVAYLVLLVDWNEFLGAFGKGGWLSVALYAFLTVMIIMILTNPDIPHIAPVGHH</sequence>
<dbReference type="AlphaFoldDB" id="A0A0B5FUL4"/>
<evidence type="ECO:0000313" key="3">
    <source>
        <dbReference type="Proteomes" id="UP000035036"/>
    </source>
</evidence>
<dbReference type="RefSeq" id="WP_040201180.1">
    <property type="nucleotide sequence ID" value="NZ_CP010311.1"/>
</dbReference>
<dbReference type="HOGENOM" id="CLU_2879493_0_0_7"/>
<reference evidence="2 3" key="1">
    <citation type="journal article" date="2015" name="Genome Announc.">
        <title>Genomes of Geoalkalibacter ferrihydriticus Z-0531T and Geoalkalibacter subterraneus Red1T, Two Haloalkaliphilic Metal-Reducing Deltaproteobacteria.</title>
        <authorList>
            <person name="Badalamenti J.P."/>
            <person name="Krajmalnik-Brown R."/>
            <person name="Torres C.I."/>
            <person name="Bond D.R."/>
        </authorList>
    </citation>
    <scope>NUCLEOTIDE SEQUENCE [LARGE SCALE GENOMIC DNA]</scope>
    <source>
        <strain evidence="2 3">Red1</strain>
    </source>
</reference>
<dbReference type="EMBL" id="CP010311">
    <property type="protein sequence ID" value="AJF07306.1"/>
    <property type="molecule type" value="Genomic_DNA"/>
</dbReference>
<organism evidence="2 3">
    <name type="scientific">Geoalkalibacter subterraneus</name>
    <dbReference type="NCBI Taxonomy" id="483547"/>
    <lineage>
        <taxon>Bacteria</taxon>
        <taxon>Pseudomonadati</taxon>
        <taxon>Thermodesulfobacteriota</taxon>
        <taxon>Desulfuromonadia</taxon>
        <taxon>Desulfuromonadales</taxon>
        <taxon>Geoalkalibacteraceae</taxon>
        <taxon>Geoalkalibacter</taxon>
    </lineage>
</organism>
<gene>
    <name evidence="2" type="ORF">GSUB_13080</name>
</gene>
<evidence type="ECO:0000256" key="1">
    <source>
        <dbReference type="SAM" id="Phobius"/>
    </source>
</evidence>
<name>A0A0B5FUL4_9BACT</name>
<dbReference type="KEGG" id="gsb:GSUB_13080"/>
<protein>
    <submittedName>
        <fullName evidence="2">Uncharacterized protein</fullName>
    </submittedName>
</protein>
<dbReference type="OrthoDB" id="9954025at2"/>
<keyword evidence="1" id="KW-0812">Transmembrane</keyword>
<keyword evidence="1" id="KW-1133">Transmembrane helix</keyword>
<dbReference type="STRING" id="483547.GSUB_13080"/>
<keyword evidence="3" id="KW-1185">Reference proteome</keyword>
<feature type="transmembrane region" description="Helical" evidence="1">
    <location>
        <begin position="27"/>
        <end position="49"/>
    </location>
</feature>
<dbReference type="Proteomes" id="UP000035036">
    <property type="component" value="Chromosome"/>
</dbReference>
<evidence type="ECO:0000313" key="2">
    <source>
        <dbReference type="EMBL" id="AJF07306.1"/>
    </source>
</evidence>